<keyword evidence="3" id="KW-0804">Transcription</keyword>
<accession>A0ABY5NJM9</accession>
<keyword evidence="1" id="KW-0805">Transcription regulation</keyword>
<reference evidence="6" key="1">
    <citation type="submission" date="2022-01" db="EMBL/GenBank/DDBJ databases">
        <title>Microbacterium eymi and Microbacterium rhizovicinus sp. nov., isolated from the rhizospheric soil of Elymus tsukushiensis, a plant native to the Dokdo Islands, Republic of Korea.</title>
        <authorList>
            <person name="Hwang Y.J."/>
        </authorList>
    </citation>
    <scope>NUCLEOTIDE SEQUENCE</scope>
    <source>
        <strain evidence="6">KUDC0405</strain>
    </source>
</reference>
<dbReference type="RefSeq" id="WP_259611961.1">
    <property type="nucleotide sequence ID" value="NZ_CP091139.2"/>
</dbReference>
<dbReference type="InterPro" id="IPR009057">
    <property type="entry name" value="Homeodomain-like_sf"/>
</dbReference>
<evidence type="ECO:0000256" key="4">
    <source>
        <dbReference type="PROSITE-ProRule" id="PRU00335"/>
    </source>
</evidence>
<organism evidence="6 7">
    <name type="scientific">Microbacterium elymi</name>
    <dbReference type="NCBI Taxonomy" id="2909587"/>
    <lineage>
        <taxon>Bacteria</taxon>
        <taxon>Bacillati</taxon>
        <taxon>Actinomycetota</taxon>
        <taxon>Actinomycetes</taxon>
        <taxon>Micrococcales</taxon>
        <taxon>Microbacteriaceae</taxon>
        <taxon>Microbacterium</taxon>
    </lineage>
</organism>
<sequence length="230" mass="25075">MAAARSLLVEHPRREPSTRELYEAAGVAAPTLYHHFGDKDGLLQAVIEEAFAAYLERKRAVPRSGDLLVDFAAGWEMHVGFGVENPVLYALMHDREEGRSATRTAQIAEEQLRLGLETLAEAGLLRMDVDEAVAMTMAMAIGCVTQLNRRGGTATGPLARSMCTALMAELTGHCSEPADAGQAARLVLARLSSASELFTSAEEALLRQWLRTLTEHSSPMRNAREEGRDE</sequence>
<gene>
    <name evidence="6" type="ORF">L2X98_18310</name>
</gene>
<keyword evidence="2 4" id="KW-0238">DNA-binding</keyword>
<dbReference type="PROSITE" id="PS50977">
    <property type="entry name" value="HTH_TETR_2"/>
    <property type="match status" value="1"/>
</dbReference>
<dbReference type="Pfam" id="PF00440">
    <property type="entry name" value="TetR_N"/>
    <property type="match status" value="1"/>
</dbReference>
<evidence type="ECO:0000256" key="2">
    <source>
        <dbReference type="ARBA" id="ARBA00023125"/>
    </source>
</evidence>
<keyword evidence="7" id="KW-1185">Reference proteome</keyword>
<evidence type="ECO:0000313" key="7">
    <source>
        <dbReference type="Proteomes" id="UP001054811"/>
    </source>
</evidence>
<protein>
    <submittedName>
        <fullName evidence="6">TetR/AcrR family transcriptional regulator</fullName>
    </submittedName>
</protein>
<dbReference type="SUPFAM" id="SSF46689">
    <property type="entry name" value="Homeodomain-like"/>
    <property type="match status" value="1"/>
</dbReference>
<name>A0ABY5NJM9_9MICO</name>
<feature type="DNA-binding region" description="H-T-H motif" evidence="4">
    <location>
        <begin position="17"/>
        <end position="36"/>
    </location>
</feature>
<dbReference type="Gene3D" id="1.10.357.10">
    <property type="entry name" value="Tetracycline Repressor, domain 2"/>
    <property type="match status" value="1"/>
</dbReference>
<dbReference type="PANTHER" id="PTHR30055:SF234">
    <property type="entry name" value="HTH-TYPE TRANSCRIPTIONAL REGULATOR BETI"/>
    <property type="match status" value="1"/>
</dbReference>
<dbReference type="Proteomes" id="UP001054811">
    <property type="component" value="Chromosome"/>
</dbReference>
<dbReference type="PANTHER" id="PTHR30055">
    <property type="entry name" value="HTH-TYPE TRANSCRIPTIONAL REGULATOR RUTR"/>
    <property type="match status" value="1"/>
</dbReference>
<dbReference type="EMBL" id="CP091139">
    <property type="protein sequence ID" value="UUT35375.1"/>
    <property type="molecule type" value="Genomic_DNA"/>
</dbReference>
<proteinExistence type="predicted"/>
<evidence type="ECO:0000256" key="3">
    <source>
        <dbReference type="ARBA" id="ARBA00023163"/>
    </source>
</evidence>
<evidence type="ECO:0000259" key="5">
    <source>
        <dbReference type="PROSITE" id="PS50977"/>
    </source>
</evidence>
<dbReference type="InterPro" id="IPR001647">
    <property type="entry name" value="HTH_TetR"/>
</dbReference>
<dbReference type="InterPro" id="IPR050109">
    <property type="entry name" value="HTH-type_TetR-like_transc_reg"/>
</dbReference>
<evidence type="ECO:0000256" key="1">
    <source>
        <dbReference type="ARBA" id="ARBA00023015"/>
    </source>
</evidence>
<evidence type="ECO:0000313" key="6">
    <source>
        <dbReference type="EMBL" id="UUT35375.1"/>
    </source>
</evidence>
<feature type="domain" description="HTH tetR-type" evidence="5">
    <location>
        <begin position="1"/>
        <end position="54"/>
    </location>
</feature>